<dbReference type="RefSeq" id="WP_192750547.1">
    <property type="nucleotide sequence ID" value="NZ_BAABJL010000245.1"/>
</dbReference>
<gene>
    <name evidence="2" type="ORF">HEB94_003260</name>
</gene>
<accession>A0A927MU90</accession>
<proteinExistence type="predicted"/>
<comment type="caution">
    <text evidence="2">The sequence shown here is derived from an EMBL/GenBank/DDBJ whole genome shotgun (WGS) entry which is preliminary data.</text>
</comment>
<keyword evidence="3" id="KW-1185">Reference proteome</keyword>
<dbReference type="AlphaFoldDB" id="A0A927MU90"/>
<dbReference type="EMBL" id="JADBEM010000001">
    <property type="protein sequence ID" value="MBE1606412.1"/>
    <property type="molecule type" value="Genomic_DNA"/>
</dbReference>
<dbReference type="InterPro" id="IPR041657">
    <property type="entry name" value="HTH_17"/>
</dbReference>
<dbReference type="Pfam" id="PF12728">
    <property type="entry name" value="HTH_17"/>
    <property type="match status" value="1"/>
</dbReference>
<dbReference type="InterPro" id="IPR010093">
    <property type="entry name" value="SinI_DNA-bd"/>
</dbReference>
<sequence length="70" mass="7817">MEDKDRRVTVPVTFLLTAEETAQALRISRTSVYELIRTGQLASVRIGRRRRIPVAAIERYVAGLTDSTAA</sequence>
<feature type="domain" description="Helix-turn-helix" evidence="1">
    <location>
        <begin position="15"/>
        <end position="62"/>
    </location>
</feature>
<dbReference type="GO" id="GO:0003677">
    <property type="term" value="F:DNA binding"/>
    <property type="evidence" value="ECO:0007669"/>
    <property type="project" value="InterPro"/>
</dbReference>
<organism evidence="2 3">
    <name type="scientific">Actinopolymorpha pittospori</name>
    <dbReference type="NCBI Taxonomy" id="648752"/>
    <lineage>
        <taxon>Bacteria</taxon>
        <taxon>Bacillati</taxon>
        <taxon>Actinomycetota</taxon>
        <taxon>Actinomycetes</taxon>
        <taxon>Propionibacteriales</taxon>
        <taxon>Actinopolymorphaceae</taxon>
        <taxon>Actinopolymorpha</taxon>
    </lineage>
</organism>
<name>A0A927MU90_9ACTN</name>
<reference evidence="2" key="1">
    <citation type="submission" date="2020-10" db="EMBL/GenBank/DDBJ databases">
        <title>Sequencing the genomes of 1000 actinobacteria strains.</title>
        <authorList>
            <person name="Klenk H.-P."/>
        </authorList>
    </citation>
    <scope>NUCLEOTIDE SEQUENCE</scope>
    <source>
        <strain evidence="2">DSM 45354</strain>
    </source>
</reference>
<evidence type="ECO:0000313" key="3">
    <source>
        <dbReference type="Proteomes" id="UP000638648"/>
    </source>
</evidence>
<evidence type="ECO:0000259" key="1">
    <source>
        <dbReference type="Pfam" id="PF12728"/>
    </source>
</evidence>
<protein>
    <submittedName>
        <fullName evidence="2">Excisionase family DNA binding protein</fullName>
    </submittedName>
</protein>
<evidence type="ECO:0000313" key="2">
    <source>
        <dbReference type="EMBL" id="MBE1606412.1"/>
    </source>
</evidence>
<dbReference type="NCBIfam" id="TIGR01764">
    <property type="entry name" value="excise"/>
    <property type="match status" value="1"/>
</dbReference>
<dbReference type="Proteomes" id="UP000638648">
    <property type="component" value="Unassembled WGS sequence"/>
</dbReference>